<sequence length="134" mass="16414">MKFNIQENIKYWLESSKKDFRAAQSLFESKHYAQCLFFCHLSLEKMLKGLTVKSTKKYPLYTHDLRRLAEIAKIDLDIQQRKYLDKIFTFNIAGRYADAKFEFYKKYNKKEYVQRYLKITENLLLWLKKEFQKK</sequence>
<evidence type="ECO:0000259" key="1">
    <source>
        <dbReference type="PROSITE" id="PS50910"/>
    </source>
</evidence>
<dbReference type="AlphaFoldDB" id="A0A2H0N1S9"/>
<dbReference type="SUPFAM" id="SSF81593">
    <property type="entry name" value="Nucleotidyltransferase substrate binding subunit/domain"/>
    <property type="match status" value="1"/>
</dbReference>
<dbReference type="EMBL" id="PCWK01000002">
    <property type="protein sequence ID" value="PIR02862.1"/>
    <property type="molecule type" value="Genomic_DNA"/>
</dbReference>
<dbReference type="InterPro" id="IPR007842">
    <property type="entry name" value="HEPN_dom"/>
</dbReference>
<evidence type="ECO:0000313" key="3">
    <source>
        <dbReference type="Proteomes" id="UP000231139"/>
    </source>
</evidence>
<dbReference type="GO" id="GO:0003677">
    <property type="term" value="F:DNA binding"/>
    <property type="evidence" value="ECO:0007669"/>
    <property type="project" value="UniProtKB-KW"/>
</dbReference>
<feature type="domain" description="HEPN" evidence="1">
    <location>
        <begin position="13"/>
        <end position="123"/>
    </location>
</feature>
<dbReference type="SMART" id="SM00748">
    <property type="entry name" value="HEPN"/>
    <property type="match status" value="1"/>
</dbReference>
<dbReference type="Proteomes" id="UP000231139">
    <property type="component" value="Unassembled WGS sequence"/>
</dbReference>
<comment type="caution">
    <text evidence="2">The sequence shown here is derived from an EMBL/GenBank/DDBJ whole genome shotgun (WGS) entry which is preliminary data.</text>
</comment>
<reference evidence="2 3" key="1">
    <citation type="submission" date="2017-09" db="EMBL/GenBank/DDBJ databases">
        <title>Depth-based differentiation of microbial function through sediment-hosted aquifers and enrichment of novel symbionts in the deep terrestrial subsurface.</title>
        <authorList>
            <person name="Probst A.J."/>
            <person name="Ladd B."/>
            <person name="Jarett J.K."/>
            <person name="Geller-Mcgrath D.E."/>
            <person name="Sieber C.M."/>
            <person name="Emerson J.B."/>
            <person name="Anantharaman K."/>
            <person name="Thomas B.C."/>
            <person name="Malmstrom R."/>
            <person name="Stieglmeier M."/>
            <person name="Klingl A."/>
            <person name="Woyke T."/>
            <person name="Ryan C.M."/>
            <person name="Banfield J.F."/>
        </authorList>
    </citation>
    <scope>NUCLEOTIDE SEQUENCE [LARGE SCALE GENOMIC DNA]</scope>
    <source>
        <strain evidence="2">CG11_big_fil_rev_8_21_14_0_20_35_11</strain>
    </source>
</reference>
<proteinExistence type="predicted"/>
<accession>A0A2H0N1S9</accession>
<dbReference type="Gene3D" id="1.20.120.330">
    <property type="entry name" value="Nucleotidyltransferases domain 2"/>
    <property type="match status" value="1"/>
</dbReference>
<evidence type="ECO:0000313" key="2">
    <source>
        <dbReference type="EMBL" id="PIR02862.1"/>
    </source>
</evidence>
<dbReference type="Pfam" id="PF05168">
    <property type="entry name" value="HEPN"/>
    <property type="match status" value="1"/>
</dbReference>
<name>A0A2H0N1S9_9BACT</name>
<organism evidence="2 3">
    <name type="scientific">Candidatus Nealsonbacteria bacterium CG11_big_fil_rev_8_21_14_0_20_35_11</name>
    <dbReference type="NCBI Taxonomy" id="1974713"/>
    <lineage>
        <taxon>Bacteria</taxon>
        <taxon>Candidatus Nealsoniibacteriota</taxon>
    </lineage>
</organism>
<dbReference type="PROSITE" id="PS50910">
    <property type="entry name" value="HEPN"/>
    <property type="match status" value="1"/>
</dbReference>
<protein>
    <submittedName>
        <fullName evidence="2">DNA-binding protein</fullName>
    </submittedName>
</protein>
<gene>
    <name evidence="2" type="ORF">COV62_00055</name>
</gene>
<keyword evidence="2" id="KW-0238">DNA-binding</keyword>